<evidence type="ECO:0000256" key="2">
    <source>
        <dbReference type="ARBA" id="ARBA00022833"/>
    </source>
</evidence>
<keyword evidence="4" id="KW-1185">Reference proteome</keyword>
<dbReference type="RefSeq" id="WP_189070806.1">
    <property type="nucleotide sequence ID" value="NZ_BMPE01000025.1"/>
</dbReference>
<comment type="caution">
    <text evidence="3">The sequence shown here is derived from an EMBL/GenBank/DDBJ whole genome shotgun (WGS) entry which is preliminary data.</text>
</comment>
<dbReference type="SUPFAM" id="SSF53187">
    <property type="entry name" value="Zn-dependent exopeptidases"/>
    <property type="match status" value="1"/>
</dbReference>
<sequence length="548" mass="58167">MTEPCSWFDRTEQLALTLTRWPSVTATPDEAAFGPRLRDLLASWPYFEAHPDHLWLSPIPGSDASNVCALVAGTDPDTVLLTGHYDTVSTAPYGALQPLATEPHALLDALLAQLDRDDLTAAEVLARADLRSGDFLPGRGLLDMKAGLAAGLAVMERYAARPAHDRRGHLLLIASPDEEATSSGARHAAQVLPGLTAARGLRVRLGLNLDATSAAGDGQDGRAVYLGSVGKLLITALMVGRPTHAGYPFDGTSAALMAAELLRRAEGHPDLADHAHGAAAPPPICLTVQDDRTHYDVTTPAAVWCAFNVLTHRRSPAEVLAQFETLAHQAADAARRTFSDRAARASSPSAPGLAVQRTLIVTAADLRAHATERAGEARVRALEAATPPGPDPLQASRRLTHGLLTLAGLEGPLIVLGLGSLHYPHVHLEDAPGGAAVRAWVEDECAAFARLTGHVIGIRPYFAGISDVSFFGQVPSAGTQDVVARQTVHPAHVSPPREDGLKFPVLNVGPWGRDYHQKLERVHRPYAFGTLPRLLCHLSVTARPAGLA</sequence>
<dbReference type="PROSITE" id="PS00758">
    <property type="entry name" value="ARGE_DAPE_CPG2_1"/>
    <property type="match status" value="1"/>
</dbReference>
<dbReference type="Gene3D" id="3.40.630.10">
    <property type="entry name" value="Zn peptidases"/>
    <property type="match status" value="1"/>
</dbReference>
<protein>
    <submittedName>
        <fullName evidence="3">Peptidase M20</fullName>
    </submittedName>
</protein>
<reference evidence="4" key="1">
    <citation type="journal article" date="2019" name="Int. J. Syst. Evol. Microbiol.">
        <title>The Global Catalogue of Microorganisms (GCM) 10K type strain sequencing project: providing services to taxonomists for standard genome sequencing and annotation.</title>
        <authorList>
            <consortium name="The Broad Institute Genomics Platform"/>
            <consortium name="The Broad Institute Genome Sequencing Center for Infectious Disease"/>
            <person name="Wu L."/>
            <person name="Ma J."/>
        </authorList>
    </citation>
    <scope>NUCLEOTIDE SEQUENCE [LARGE SCALE GENOMIC DNA]</scope>
    <source>
        <strain evidence="4">JCM 19173</strain>
    </source>
</reference>
<name>A0ABQ2FQT3_9DEIO</name>
<dbReference type="Pfam" id="PF01546">
    <property type="entry name" value="Peptidase_M20"/>
    <property type="match status" value="1"/>
</dbReference>
<dbReference type="PANTHER" id="PTHR43808:SF27">
    <property type="entry name" value="PROTEIN ROCB"/>
    <property type="match status" value="1"/>
</dbReference>
<dbReference type="InterPro" id="IPR050072">
    <property type="entry name" value="Peptidase_M20A"/>
</dbReference>
<evidence type="ECO:0000313" key="3">
    <source>
        <dbReference type="EMBL" id="GGL17626.1"/>
    </source>
</evidence>
<dbReference type="Proteomes" id="UP000604341">
    <property type="component" value="Unassembled WGS sequence"/>
</dbReference>
<organism evidence="3 4">
    <name type="scientific">Deinococcus radiotolerans</name>
    <dbReference type="NCBI Taxonomy" id="1309407"/>
    <lineage>
        <taxon>Bacteria</taxon>
        <taxon>Thermotogati</taxon>
        <taxon>Deinococcota</taxon>
        <taxon>Deinococci</taxon>
        <taxon>Deinococcales</taxon>
        <taxon>Deinococcaceae</taxon>
        <taxon>Deinococcus</taxon>
    </lineage>
</organism>
<accession>A0ABQ2FQT3</accession>
<evidence type="ECO:0000313" key="4">
    <source>
        <dbReference type="Proteomes" id="UP000604341"/>
    </source>
</evidence>
<keyword evidence="2" id="KW-0862">Zinc</keyword>
<evidence type="ECO:0000256" key="1">
    <source>
        <dbReference type="ARBA" id="ARBA00022801"/>
    </source>
</evidence>
<dbReference type="InterPro" id="IPR002933">
    <property type="entry name" value="Peptidase_M20"/>
</dbReference>
<gene>
    <name evidence="3" type="ORF">GCM10010844_40570</name>
</gene>
<dbReference type="EMBL" id="BMPE01000025">
    <property type="protein sequence ID" value="GGL17626.1"/>
    <property type="molecule type" value="Genomic_DNA"/>
</dbReference>
<dbReference type="PIRSF" id="PIRSF010386">
    <property type="entry name" value="RocB"/>
    <property type="match status" value="1"/>
</dbReference>
<dbReference type="InterPro" id="IPR012166">
    <property type="entry name" value="Uncharacterised_RocB"/>
</dbReference>
<keyword evidence="1" id="KW-0378">Hydrolase</keyword>
<dbReference type="PANTHER" id="PTHR43808">
    <property type="entry name" value="ACETYLORNITHINE DEACETYLASE"/>
    <property type="match status" value="1"/>
</dbReference>
<proteinExistence type="predicted"/>
<dbReference type="InterPro" id="IPR001261">
    <property type="entry name" value="ArgE/DapE_CS"/>
</dbReference>